<dbReference type="NCBIfam" id="TIGR00010">
    <property type="entry name" value="YchF/TatD family DNA exonuclease"/>
    <property type="match status" value="1"/>
</dbReference>
<dbReference type="InterPro" id="IPR015991">
    <property type="entry name" value="TatD/YcfH-like"/>
</dbReference>
<dbReference type="InterPro" id="IPR032466">
    <property type="entry name" value="Metal_Hydrolase"/>
</dbReference>
<feature type="binding site" evidence="3">
    <location>
        <position position="9"/>
    </location>
    <ligand>
        <name>a divalent metal cation</name>
        <dbReference type="ChEBI" id="CHEBI:60240"/>
        <label>1</label>
    </ligand>
</feature>
<dbReference type="InterPro" id="IPR018228">
    <property type="entry name" value="DNase_TatD-rel_CS"/>
</dbReference>
<dbReference type="GO" id="GO:0004536">
    <property type="term" value="F:DNA nuclease activity"/>
    <property type="evidence" value="ECO:0007669"/>
    <property type="project" value="InterPro"/>
</dbReference>
<dbReference type="PIRSF" id="PIRSF005902">
    <property type="entry name" value="DNase_TatD"/>
    <property type="match status" value="1"/>
</dbReference>
<protein>
    <submittedName>
        <fullName evidence="4">TatD family deoxyribonuclease</fullName>
    </submittedName>
</protein>
<dbReference type="EMBL" id="PXYW01000018">
    <property type="protein sequence ID" value="PSR33569.1"/>
    <property type="molecule type" value="Genomic_DNA"/>
</dbReference>
<gene>
    <name evidence="4" type="ORF">C7B46_09185</name>
</gene>
<dbReference type="SUPFAM" id="SSF51556">
    <property type="entry name" value="Metallo-dependent hydrolases"/>
    <property type="match status" value="1"/>
</dbReference>
<keyword evidence="2" id="KW-0378">Hydrolase</keyword>
<dbReference type="FunFam" id="3.20.20.140:FF:000005">
    <property type="entry name" value="TatD family hydrolase"/>
    <property type="match status" value="1"/>
</dbReference>
<dbReference type="GO" id="GO:0046872">
    <property type="term" value="F:metal ion binding"/>
    <property type="evidence" value="ECO:0007669"/>
    <property type="project" value="UniProtKB-KW"/>
</dbReference>
<feature type="binding site" evidence="3">
    <location>
        <position position="94"/>
    </location>
    <ligand>
        <name>a divalent metal cation</name>
        <dbReference type="ChEBI" id="CHEBI:60240"/>
        <label>1</label>
    </ligand>
</feature>
<accession>A0A2T2XGF1</accession>
<dbReference type="GO" id="GO:0005829">
    <property type="term" value="C:cytosol"/>
    <property type="evidence" value="ECO:0007669"/>
    <property type="project" value="TreeGrafter"/>
</dbReference>
<dbReference type="GO" id="GO:0016788">
    <property type="term" value="F:hydrolase activity, acting on ester bonds"/>
    <property type="evidence" value="ECO:0007669"/>
    <property type="project" value="InterPro"/>
</dbReference>
<proteinExistence type="predicted"/>
<sequence>MSLQLFDSHCHLQDEAFDGDREAVYQRARAQGIGMVVPGYSMRTSERAMALTKQFPLISALIGVHPHDAKDVVATDLQTLQKWSSDPNVVGIGEIGLDYHYMNSPMETQRSVFGQQLRLARDLDLPVSVHSREAERDTLDLLDEVPGIRGVLHCFTGSWEFAEALLSRGFYISFAGPISFKNAQALREVAARIPTDRLLVETDAPYLSPAPWRGQRNEPLRVIRNAEIIAAQKNCSTKEVFAFTMSNTYTLFSRVPRE</sequence>
<dbReference type="InterPro" id="IPR001130">
    <property type="entry name" value="TatD-like"/>
</dbReference>
<feature type="binding site" evidence="3">
    <location>
        <position position="11"/>
    </location>
    <ligand>
        <name>a divalent metal cation</name>
        <dbReference type="ChEBI" id="CHEBI:60240"/>
        <label>1</label>
    </ligand>
</feature>
<keyword evidence="1 3" id="KW-0479">Metal-binding</keyword>
<dbReference type="Proteomes" id="UP000242972">
    <property type="component" value="Unassembled WGS sequence"/>
</dbReference>
<organism evidence="4 5">
    <name type="scientific">Sulfobacillus benefaciens</name>
    <dbReference type="NCBI Taxonomy" id="453960"/>
    <lineage>
        <taxon>Bacteria</taxon>
        <taxon>Bacillati</taxon>
        <taxon>Bacillota</taxon>
        <taxon>Clostridia</taxon>
        <taxon>Eubacteriales</taxon>
        <taxon>Clostridiales Family XVII. Incertae Sedis</taxon>
        <taxon>Sulfobacillus</taxon>
    </lineage>
</organism>
<evidence type="ECO:0000313" key="4">
    <source>
        <dbReference type="EMBL" id="PSR33569.1"/>
    </source>
</evidence>
<evidence type="ECO:0000313" key="5">
    <source>
        <dbReference type="Proteomes" id="UP000242972"/>
    </source>
</evidence>
<dbReference type="PROSITE" id="PS01091">
    <property type="entry name" value="TATD_3"/>
    <property type="match status" value="1"/>
</dbReference>
<evidence type="ECO:0000256" key="1">
    <source>
        <dbReference type="ARBA" id="ARBA00022723"/>
    </source>
</evidence>
<feature type="binding site" evidence="3">
    <location>
        <position position="153"/>
    </location>
    <ligand>
        <name>a divalent metal cation</name>
        <dbReference type="ChEBI" id="CHEBI:60240"/>
        <label>2</label>
    </ligand>
</feature>
<dbReference type="PANTHER" id="PTHR46124:SF2">
    <property type="entry name" value="D-AMINOACYL-TRNA DEACYLASE"/>
    <property type="match status" value="1"/>
</dbReference>
<dbReference type="Gene3D" id="3.20.20.140">
    <property type="entry name" value="Metal-dependent hydrolases"/>
    <property type="match status" value="1"/>
</dbReference>
<name>A0A2T2XGF1_9FIRM</name>
<evidence type="ECO:0000256" key="2">
    <source>
        <dbReference type="ARBA" id="ARBA00022801"/>
    </source>
</evidence>
<dbReference type="PANTHER" id="PTHR46124">
    <property type="entry name" value="D-AMINOACYL-TRNA DEACYLASE"/>
    <property type="match status" value="1"/>
</dbReference>
<dbReference type="CDD" id="cd01310">
    <property type="entry name" value="TatD_DNAse"/>
    <property type="match status" value="1"/>
</dbReference>
<comment type="caution">
    <text evidence="4">The sequence shown here is derived from an EMBL/GenBank/DDBJ whole genome shotgun (WGS) entry which is preliminary data.</text>
</comment>
<feature type="binding site" evidence="3">
    <location>
        <position position="203"/>
    </location>
    <ligand>
        <name>a divalent metal cation</name>
        <dbReference type="ChEBI" id="CHEBI:60240"/>
        <label>1</label>
    </ligand>
</feature>
<feature type="binding site" evidence="3">
    <location>
        <position position="130"/>
    </location>
    <ligand>
        <name>a divalent metal cation</name>
        <dbReference type="ChEBI" id="CHEBI:60240"/>
        <label>2</label>
    </ligand>
</feature>
<evidence type="ECO:0000256" key="3">
    <source>
        <dbReference type="PIRSR" id="PIRSR005902-1"/>
    </source>
</evidence>
<dbReference type="AlphaFoldDB" id="A0A2T2XGF1"/>
<dbReference type="Pfam" id="PF01026">
    <property type="entry name" value="TatD_DNase"/>
    <property type="match status" value="1"/>
</dbReference>
<reference evidence="4 5" key="1">
    <citation type="journal article" date="2014" name="BMC Genomics">
        <title>Comparison of environmental and isolate Sulfobacillus genomes reveals diverse carbon, sulfur, nitrogen, and hydrogen metabolisms.</title>
        <authorList>
            <person name="Justice N.B."/>
            <person name="Norman A."/>
            <person name="Brown C.T."/>
            <person name="Singh A."/>
            <person name="Thomas B.C."/>
            <person name="Banfield J.F."/>
        </authorList>
    </citation>
    <scope>NUCLEOTIDE SEQUENCE [LARGE SCALE GENOMIC DNA]</scope>
    <source>
        <strain evidence="4">AMDSBA4</strain>
    </source>
</reference>